<dbReference type="RefSeq" id="WP_012470168.1">
    <property type="nucleotide sequence ID" value="NC_010814.1"/>
</dbReference>
<sequence>MDLYNLRKQFDESGMMMCFNGPFSHSIIEEIGTALRNHLAAENIAKAAVLDVFAVYIELAQNVRNYLALRELGHGDTAASIITIARWNEGYMVSSGNMVLQEDAALLCARINEINAMTPEELKRSYKEQMRREVQPGALGAGLGLLEIARHSSAPMHCSVRTIDETYVFFSLSAFV</sequence>
<organism evidence="1 2">
    <name type="scientific">Trichlorobacter lovleyi (strain ATCC BAA-1151 / DSM 17278 / SZ)</name>
    <name type="common">Geobacter lovleyi</name>
    <dbReference type="NCBI Taxonomy" id="398767"/>
    <lineage>
        <taxon>Bacteria</taxon>
        <taxon>Pseudomonadati</taxon>
        <taxon>Thermodesulfobacteriota</taxon>
        <taxon>Desulfuromonadia</taxon>
        <taxon>Geobacterales</taxon>
        <taxon>Geobacteraceae</taxon>
        <taxon>Trichlorobacter</taxon>
    </lineage>
</organism>
<dbReference type="Proteomes" id="UP000002420">
    <property type="component" value="Chromosome"/>
</dbReference>
<accession>B3E3L0</accession>
<keyword evidence="2" id="KW-1185">Reference proteome</keyword>
<evidence type="ECO:0000313" key="1">
    <source>
        <dbReference type="EMBL" id="ACD95829.1"/>
    </source>
</evidence>
<dbReference type="EMBL" id="CP001089">
    <property type="protein sequence ID" value="ACD95829.1"/>
    <property type="molecule type" value="Genomic_DNA"/>
</dbReference>
<dbReference type="Pfam" id="PF19788">
    <property type="entry name" value="DUF6272"/>
    <property type="match status" value="1"/>
</dbReference>
<proteinExistence type="predicted"/>
<gene>
    <name evidence="1" type="ordered locus">Glov_2113</name>
</gene>
<reference evidence="1 2" key="1">
    <citation type="submission" date="2008-05" db="EMBL/GenBank/DDBJ databases">
        <title>Complete sequence of chromosome of Geobacter lovleyi SZ.</title>
        <authorList>
            <consortium name="US DOE Joint Genome Institute"/>
            <person name="Lucas S."/>
            <person name="Copeland A."/>
            <person name="Lapidus A."/>
            <person name="Glavina del Rio T."/>
            <person name="Dalin E."/>
            <person name="Tice H."/>
            <person name="Bruce D."/>
            <person name="Goodwin L."/>
            <person name="Pitluck S."/>
            <person name="Chertkov O."/>
            <person name="Meincke L."/>
            <person name="Brettin T."/>
            <person name="Detter J.C."/>
            <person name="Han C."/>
            <person name="Tapia R."/>
            <person name="Kuske C.R."/>
            <person name="Schmutz J."/>
            <person name="Larimer F."/>
            <person name="Land M."/>
            <person name="Hauser L."/>
            <person name="Kyrpides N."/>
            <person name="Mikhailova N."/>
            <person name="Sung Y."/>
            <person name="Fletcher K.E."/>
            <person name="Ritalahti K.M."/>
            <person name="Loeffler F.E."/>
            <person name="Richardson P."/>
        </authorList>
    </citation>
    <scope>NUCLEOTIDE SEQUENCE [LARGE SCALE GENOMIC DNA]</scope>
    <source>
        <strain evidence="2">ATCC BAA-1151 / DSM 17278 / SZ</strain>
    </source>
</reference>
<dbReference type="eggNOG" id="ENOG502ZBV5">
    <property type="taxonomic scope" value="Bacteria"/>
</dbReference>
<dbReference type="InterPro" id="IPR046239">
    <property type="entry name" value="DUF6272"/>
</dbReference>
<dbReference type="KEGG" id="glo:Glov_2113"/>
<dbReference type="AlphaFoldDB" id="B3E3L0"/>
<dbReference type="NCBIfam" id="NF038262">
    <property type="entry name" value="SiaB_fam_kinase"/>
    <property type="match status" value="1"/>
</dbReference>
<dbReference type="HOGENOM" id="CLU_117549_1_0_7"/>
<protein>
    <submittedName>
        <fullName evidence="1">Uncharacterized protein</fullName>
    </submittedName>
</protein>
<dbReference type="OrthoDB" id="5365713at2"/>
<name>B3E3L0_TRIL1</name>
<dbReference type="STRING" id="398767.Glov_2113"/>
<evidence type="ECO:0000313" key="2">
    <source>
        <dbReference type="Proteomes" id="UP000002420"/>
    </source>
</evidence>